<name>A0ABQ2RWG1_9DEIO</name>
<proteinExistence type="predicted"/>
<evidence type="ECO:0000256" key="1">
    <source>
        <dbReference type="SAM" id="SignalP"/>
    </source>
</evidence>
<sequence>MNPARRPAFPVRLAPLALLLGAALLTAPAARAAPGTSASAAAKAAAPARASAAEQAAMTRGRTLLRDFYAVRLDGLWGAFSPGVRSQWGTLESFRSFRRDGLAQYGPERQVVQERTFTRGPEVFYVRSAAFEKAPELVWAVVLGFTGTQVTTFGIALEEDRSDAPVALRRTLNAP</sequence>
<dbReference type="RefSeq" id="WP_189065329.1">
    <property type="nucleotide sequence ID" value="NZ_BMQM01000016.1"/>
</dbReference>
<evidence type="ECO:0000313" key="2">
    <source>
        <dbReference type="EMBL" id="GGR62027.1"/>
    </source>
</evidence>
<organism evidence="2 3">
    <name type="scientific">Deinococcus seoulensis</name>
    <dbReference type="NCBI Taxonomy" id="1837379"/>
    <lineage>
        <taxon>Bacteria</taxon>
        <taxon>Thermotogati</taxon>
        <taxon>Deinococcota</taxon>
        <taxon>Deinococci</taxon>
        <taxon>Deinococcales</taxon>
        <taxon>Deinococcaceae</taxon>
        <taxon>Deinococcus</taxon>
    </lineage>
</organism>
<evidence type="ECO:0000313" key="3">
    <source>
        <dbReference type="Proteomes" id="UP000634308"/>
    </source>
</evidence>
<feature type="signal peptide" evidence="1">
    <location>
        <begin position="1"/>
        <end position="32"/>
    </location>
</feature>
<keyword evidence="1" id="KW-0732">Signal</keyword>
<reference evidence="3" key="1">
    <citation type="journal article" date="2019" name="Int. J. Syst. Evol. Microbiol.">
        <title>The Global Catalogue of Microorganisms (GCM) 10K type strain sequencing project: providing services to taxonomists for standard genome sequencing and annotation.</title>
        <authorList>
            <consortium name="The Broad Institute Genomics Platform"/>
            <consortium name="The Broad Institute Genome Sequencing Center for Infectious Disease"/>
            <person name="Wu L."/>
            <person name="Ma J."/>
        </authorList>
    </citation>
    <scope>NUCLEOTIDE SEQUENCE [LARGE SCALE GENOMIC DNA]</scope>
    <source>
        <strain evidence="3">JCM 31404</strain>
    </source>
</reference>
<protein>
    <recommendedName>
        <fullName evidence="4">DUF3887 domain-containing protein</fullName>
    </recommendedName>
</protein>
<gene>
    <name evidence="2" type="ORF">GCM10008959_25100</name>
</gene>
<dbReference type="Proteomes" id="UP000634308">
    <property type="component" value="Unassembled WGS sequence"/>
</dbReference>
<accession>A0ABQ2RWG1</accession>
<evidence type="ECO:0008006" key="4">
    <source>
        <dbReference type="Google" id="ProtNLM"/>
    </source>
</evidence>
<dbReference type="EMBL" id="BMQM01000016">
    <property type="protein sequence ID" value="GGR62027.1"/>
    <property type="molecule type" value="Genomic_DNA"/>
</dbReference>
<feature type="chain" id="PRO_5045472900" description="DUF3887 domain-containing protein" evidence="1">
    <location>
        <begin position="33"/>
        <end position="175"/>
    </location>
</feature>
<comment type="caution">
    <text evidence="2">The sequence shown here is derived from an EMBL/GenBank/DDBJ whole genome shotgun (WGS) entry which is preliminary data.</text>
</comment>
<keyword evidence="3" id="KW-1185">Reference proteome</keyword>